<comment type="caution">
    <text evidence="1">The sequence shown here is derived from an EMBL/GenBank/DDBJ whole genome shotgun (WGS) entry which is preliminary data.</text>
</comment>
<gene>
    <name evidence="1" type="ORF">Pint_12407</name>
</gene>
<sequence>MAYESHKLDEHGTTKPKMLKTSADNYLQFIRHLSTSCNMVKLQSKKQASTSKHQNISTSQSNSYKAKEQEQPKDKVDYDWDDMENGKYQHFDNKDESFTGQNESRLANFVRGWFSYSRLVSVGQKGKSYPSRYSCGALSPLCSFRKIIQLYDGNQYSRIDKSRED</sequence>
<name>A0ACC0Y7R7_9ROSI</name>
<accession>A0ACC0Y7R7</accession>
<evidence type="ECO:0000313" key="1">
    <source>
        <dbReference type="EMBL" id="KAJ0030491.1"/>
    </source>
</evidence>
<organism evidence="1 2">
    <name type="scientific">Pistacia integerrima</name>
    <dbReference type="NCBI Taxonomy" id="434235"/>
    <lineage>
        <taxon>Eukaryota</taxon>
        <taxon>Viridiplantae</taxon>
        <taxon>Streptophyta</taxon>
        <taxon>Embryophyta</taxon>
        <taxon>Tracheophyta</taxon>
        <taxon>Spermatophyta</taxon>
        <taxon>Magnoliopsida</taxon>
        <taxon>eudicotyledons</taxon>
        <taxon>Gunneridae</taxon>
        <taxon>Pentapetalae</taxon>
        <taxon>rosids</taxon>
        <taxon>malvids</taxon>
        <taxon>Sapindales</taxon>
        <taxon>Anacardiaceae</taxon>
        <taxon>Pistacia</taxon>
    </lineage>
</organism>
<evidence type="ECO:0000313" key="2">
    <source>
        <dbReference type="Proteomes" id="UP001163603"/>
    </source>
</evidence>
<dbReference type="Proteomes" id="UP001163603">
    <property type="component" value="Chromosome 8"/>
</dbReference>
<proteinExistence type="predicted"/>
<reference evidence="2" key="1">
    <citation type="journal article" date="2023" name="G3 (Bethesda)">
        <title>Genome assembly and association tests identify interacting loci associated with vigor, precocity, and sex in interspecific pistachio rootstocks.</title>
        <authorList>
            <person name="Palmer W."/>
            <person name="Jacygrad E."/>
            <person name="Sagayaradj S."/>
            <person name="Cavanaugh K."/>
            <person name="Han R."/>
            <person name="Bertier L."/>
            <person name="Beede B."/>
            <person name="Kafkas S."/>
            <person name="Golino D."/>
            <person name="Preece J."/>
            <person name="Michelmore R."/>
        </authorList>
    </citation>
    <scope>NUCLEOTIDE SEQUENCE [LARGE SCALE GENOMIC DNA]</scope>
</reference>
<dbReference type="EMBL" id="CM047743">
    <property type="protein sequence ID" value="KAJ0030491.1"/>
    <property type="molecule type" value="Genomic_DNA"/>
</dbReference>
<protein>
    <submittedName>
        <fullName evidence="1">Uncharacterized protein</fullName>
    </submittedName>
</protein>
<keyword evidence="2" id="KW-1185">Reference proteome</keyword>